<comment type="caution">
    <text evidence="2">The sequence shown here is derived from an EMBL/GenBank/DDBJ whole genome shotgun (WGS) entry which is preliminary data.</text>
</comment>
<sequence>MKVTLEPDTRYHERQKENNHHQKKKTEASNSSSSHHKYSSSSSHKKKNFGVQKRDKPHSSLLNKDQKIMGAEKKEEPRRASVPIVVGSIVLRPVSKGLRTSLPIHDANFQARK</sequence>
<evidence type="ECO:0000313" key="2">
    <source>
        <dbReference type="EMBL" id="MBW0473748.1"/>
    </source>
</evidence>
<reference evidence="2" key="1">
    <citation type="submission" date="2021-03" db="EMBL/GenBank/DDBJ databases">
        <title>Draft genome sequence of rust myrtle Austropuccinia psidii MF-1, a brazilian biotype.</title>
        <authorList>
            <person name="Quecine M.C."/>
            <person name="Pachon D.M.R."/>
            <person name="Bonatelli M.L."/>
            <person name="Correr F.H."/>
            <person name="Franceschini L.M."/>
            <person name="Leite T.F."/>
            <person name="Margarido G.R.A."/>
            <person name="Almeida C.A."/>
            <person name="Ferrarezi J.A."/>
            <person name="Labate C.A."/>
        </authorList>
    </citation>
    <scope>NUCLEOTIDE SEQUENCE</scope>
    <source>
        <strain evidence="2">MF-1</strain>
    </source>
</reference>
<dbReference type="EMBL" id="AVOT02003518">
    <property type="protein sequence ID" value="MBW0473748.1"/>
    <property type="molecule type" value="Genomic_DNA"/>
</dbReference>
<accession>A0A9Q3BYR2</accession>
<name>A0A9Q3BYR2_9BASI</name>
<keyword evidence="3" id="KW-1185">Reference proteome</keyword>
<dbReference type="Proteomes" id="UP000765509">
    <property type="component" value="Unassembled WGS sequence"/>
</dbReference>
<proteinExistence type="predicted"/>
<protein>
    <submittedName>
        <fullName evidence="2">Uncharacterized protein</fullName>
    </submittedName>
</protein>
<feature type="region of interest" description="Disordered" evidence="1">
    <location>
        <begin position="1"/>
        <end position="80"/>
    </location>
</feature>
<organism evidence="2 3">
    <name type="scientific">Austropuccinia psidii MF-1</name>
    <dbReference type="NCBI Taxonomy" id="1389203"/>
    <lineage>
        <taxon>Eukaryota</taxon>
        <taxon>Fungi</taxon>
        <taxon>Dikarya</taxon>
        <taxon>Basidiomycota</taxon>
        <taxon>Pucciniomycotina</taxon>
        <taxon>Pucciniomycetes</taxon>
        <taxon>Pucciniales</taxon>
        <taxon>Sphaerophragmiaceae</taxon>
        <taxon>Austropuccinia</taxon>
    </lineage>
</organism>
<gene>
    <name evidence="2" type="ORF">O181_013463</name>
</gene>
<evidence type="ECO:0000313" key="3">
    <source>
        <dbReference type="Proteomes" id="UP000765509"/>
    </source>
</evidence>
<feature type="compositionally biased region" description="Basic residues" evidence="1">
    <location>
        <begin position="34"/>
        <end position="48"/>
    </location>
</feature>
<feature type="compositionally biased region" description="Basic and acidic residues" evidence="1">
    <location>
        <begin position="52"/>
        <end position="79"/>
    </location>
</feature>
<evidence type="ECO:0000256" key="1">
    <source>
        <dbReference type="SAM" id="MobiDB-lite"/>
    </source>
</evidence>
<dbReference type="AlphaFoldDB" id="A0A9Q3BYR2"/>
<feature type="compositionally biased region" description="Basic and acidic residues" evidence="1">
    <location>
        <begin position="1"/>
        <end position="20"/>
    </location>
</feature>